<name>A0A3L7AVA7_9MICO</name>
<protein>
    <submittedName>
        <fullName evidence="2">Uncharacterized protein</fullName>
    </submittedName>
</protein>
<gene>
    <name evidence="2" type="ORF">D9V34_03725</name>
</gene>
<sequence length="195" mass="20570">MSLPNSQPPSFDPTLGFAPVGGSVTAEVTSVRGVYVDHTGMNKLVPAFAKQMASSYLAIVIIATLLLLANIWIGYAAFTSVSYRYESGDELAAVALVPVIGFTVVALIVSVAACLLVAIPMRRGLPWSRVLGTVIVSLVIVGALAVVIPMVVASGIRVGILWIILLATSIGWIVNAWSGKVAEPKKRKRRAQKTA</sequence>
<comment type="caution">
    <text evidence="2">The sequence shown here is derived from an EMBL/GenBank/DDBJ whole genome shotgun (WGS) entry which is preliminary data.</text>
</comment>
<evidence type="ECO:0000313" key="3">
    <source>
        <dbReference type="Proteomes" id="UP000269438"/>
    </source>
</evidence>
<keyword evidence="3" id="KW-1185">Reference proteome</keyword>
<feature type="transmembrane region" description="Helical" evidence="1">
    <location>
        <begin position="95"/>
        <end position="118"/>
    </location>
</feature>
<keyword evidence="1" id="KW-1133">Transmembrane helix</keyword>
<feature type="transmembrane region" description="Helical" evidence="1">
    <location>
        <begin position="130"/>
        <end position="153"/>
    </location>
</feature>
<organism evidence="2 3">
    <name type="scientific">Mycetocola lacteus</name>
    <dbReference type="NCBI Taxonomy" id="76637"/>
    <lineage>
        <taxon>Bacteria</taxon>
        <taxon>Bacillati</taxon>
        <taxon>Actinomycetota</taxon>
        <taxon>Actinomycetes</taxon>
        <taxon>Micrococcales</taxon>
        <taxon>Microbacteriaceae</taxon>
        <taxon>Mycetocola</taxon>
    </lineage>
</organism>
<dbReference type="Proteomes" id="UP000269438">
    <property type="component" value="Unassembled WGS sequence"/>
</dbReference>
<dbReference type="OrthoDB" id="3831145at2"/>
<dbReference type="EMBL" id="RCUY01000002">
    <property type="protein sequence ID" value="RLP83925.1"/>
    <property type="molecule type" value="Genomic_DNA"/>
</dbReference>
<evidence type="ECO:0000256" key="1">
    <source>
        <dbReference type="SAM" id="Phobius"/>
    </source>
</evidence>
<evidence type="ECO:0000313" key="2">
    <source>
        <dbReference type="EMBL" id="RLP83925.1"/>
    </source>
</evidence>
<accession>A0A3L7AVA7</accession>
<dbReference type="AlphaFoldDB" id="A0A3L7AVA7"/>
<feature type="transmembrane region" description="Helical" evidence="1">
    <location>
        <begin position="56"/>
        <end position="75"/>
    </location>
</feature>
<proteinExistence type="predicted"/>
<keyword evidence="1" id="KW-0472">Membrane</keyword>
<feature type="transmembrane region" description="Helical" evidence="1">
    <location>
        <begin position="159"/>
        <end position="179"/>
    </location>
</feature>
<reference evidence="2 3" key="1">
    <citation type="submission" date="2018-10" db="EMBL/GenBank/DDBJ databases">
        <authorList>
            <person name="Li J."/>
        </authorList>
    </citation>
    <scope>NUCLEOTIDE SEQUENCE [LARGE SCALE GENOMIC DNA]</scope>
    <source>
        <strain evidence="2 3">JCM 11654</strain>
    </source>
</reference>
<keyword evidence="1" id="KW-0812">Transmembrane</keyword>